<dbReference type="Proteomes" id="UP001172102">
    <property type="component" value="Unassembled WGS sequence"/>
</dbReference>
<keyword evidence="4" id="KW-0456">Lyase</keyword>
<dbReference type="InterPro" id="IPR011057">
    <property type="entry name" value="Mss4-like_sf"/>
</dbReference>
<gene>
    <name evidence="6" type="ORF">B0H67DRAFT_486045</name>
</gene>
<evidence type="ECO:0000256" key="1">
    <source>
        <dbReference type="ARBA" id="ARBA00005495"/>
    </source>
</evidence>
<sequence length="85" mass="9494">MGIRLRGGCVCRHLRYSLDLTSTDEARTTLCHCGSCRRASGTNFGLTAKVPIESFKYECGSPKRYRQENSFVGIEPSGCPRYKVN</sequence>
<evidence type="ECO:0000259" key="5">
    <source>
        <dbReference type="PROSITE" id="PS51891"/>
    </source>
</evidence>
<evidence type="ECO:0000313" key="7">
    <source>
        <dbReference type="Proteomes" id="UP001172102"/>
    </source>
</evidence>
<dbReference type="PROSITE" id="PS51891">
    <property type="entry name" value="CENP_V_GFA"/>
    <property type="match status" value="1"/>
</dbReference>
<organism evidence="6 7">
    <name type="scientific">Lasiosphaeris hirsuta</name>
    <dbReference type="NCBI Taxonomy" id="260670"/>
    <lineage>
        <taxon>Eukaryota</taxon>
        <taxon>Fungi</taxon>
        <taxon>Dikarya</taxon>
        <taxon>Ascomycota</taxon>
        <taxon>Pezizomycotina</taxon>
        <taxon>Sordariomycetes</taxon>
        <taxon>Sordariomycetidae</taxon>
        <taxon>Sordariales</taxon>
        <taxon>Lasiosphaeriaceae</taxon>
        <taxon>Lasiosphaeris</taxon>
    </lineage>
</organism>
<keyword evidence="3" id="KW-0862">Zinc</keyword>
<evidence type="ECO:0000256" key="2">
    <source>
        <dbReference type="ARBA" id="ARBA00022723"/>
    </source>
</evidence>
<feature type="domain" description="CENP-V/GFA" evidence="5">
    <location>
        <begin position="5"/>
        <end position="85"/>
    </location>
</feature>
<dbReference type="GO" id="GO:0016846">
    <property type="term" value="F:carbon-sulfur lyase activity"/>
    <property type="evidence" value="ECO:0007669"/>
    <property type="project" value="InterPro"/>
</dbReference>
<dbReference type="SUPFAM" id="SSF51316">
    <property type="entry name" value="Mss4-like"/>
    <property type="match status" value="1"/>
</dbReference>
<evidence type="ECO:0000256" key="4">
    <source>
        <dbReference type="ARBA" id="ARBA00023239"/>
    </source>
</evidence>
<proteinExistence type="inferred from homology"/>
<comment type="similarity">
    <text evidence="1">Belongs to the Gfa family.</text>
</comment>
<evidence type="ECO:0000256" key="3">
    <source>
        <dbReference type="ARBA" id="ARBA00022833"/>
    </source>
</evidence>
<keyword evidence="2" id="KW-0479">Metal-binding</keyword>
<evidence type="ECO:0000313" key="6">
    <source>
        <dbReference type="EMBL" id="KAK0720119.1"/>
    </source>
</evidence>
<dbReference type="Gene3D" id="3.90.1590.10">
    <property type="entry name" value="glutathione-dependent formaldehyde- activating enzyme (gfa)"/>
    <property type="match status" value="1"/>
</dbReference>
<dbReference type="AlphaFoldDB" id="A0AA40AQF4"/>
<dbReference type="PANTHER" id="PTHR33337:SF40">
    <property type="entry name" value="CENP-V_GFA DOMAIN-CONTAINING PROTEIN-RELATED"/>
    <property type="match status" value="1"/>
</dbReference>
<dbReference type="Pfam" id="PF04828">
    <property type="entry name" value="GFA"/>
    <property type="match status" value="1"/>
</dbReference>
<accession>A0AA40AQF4</accession>
<protein>
    <recommendedName>
        <fullName evidence="5">CENP-V/GFA domain-containing protein</fullName>
    </recommendedName>
</protein>
<reference evidence="6" key="1">
    <citation type="submission" date="2023-06" db="EMBL/GenBank/DDBJ databases">
        <title>Genome-scale phylogeny and comparative genomics of the fungal order Sordariales.</title>
        <authorList>
            <consortium name="Lawrence Berkeley National Laboratory"/>
            <person name="Hensen N."/>
            <person name="Bonometti L."/>
            <person name="Westerberg I."/>
            <person name="Brannstrom I.O."/>
            <person name="Guillou S."/>
            <person name="Cros-Aarteil S."/>
            <person name="Calhoun S."/>
            <person name="Haridas S."/>
            <person name="Kuo A."/>
            <person name="Mondo S."/>
            <person name="Pangilinan J."/>
            <person name="Riley R."/>
            <person name="Labutti K."/>
            <person name="Andreopoulos B."/>
            <person name="Lipzen A."/>
            <person name="Chen C."/>
            <person name="Yanf M."/>
            <person name="Daum C."/>
            <person name="Ng V."/>
            <person name="Clum A."/>
            <person name="Steindorff A."/>
            <person name="Ohm R."/>
            <person name="Martin F."/>
            <person name="Silar P."/>
            <person name="Natvig D."/>
            <person name="Lalanne C."/>
            <person name="Gautier V."/>
            <person name="Ament-Velasquez S.L."/>
            <person name="Kruys A."/>
            <person name="Hutchinson M.I."/>
            <person name="Powell A.J."/>
            <person name="Barry K."/>
            <person name="Miller A.N."/>
            <person name="Grigoriev I.V."/>
            <person name="Debuchy R."/>
            <person name="Gladieux P."/>
            <person name="Thoren M.H."/>
            <person name="Johannesson H."/>
        </authorList>
    </citation>
    <scope>NUCLEOTIDE SEQUENCE</scope>
    <source>
        <strain evidence="6">SMH4607-1</strain>
    </source>
</reference>
<dbReference type="EMBL" id="JAUKUA010000003">
    <property type="protein sequence ID" value="KAK0720119.1"/>
    <property type="molecule type" value="Genomic_DNA"/>
</dbReference>
<comment type="caution">
    <text evidence="6">The sequence shown here is derived from an EMBL/GenBank/DDBJ whole genome shotgun (WGS) entry which is preliminary data.</text>
</comment>
<dbReference type="GO" id="GO:0046872">
    <property type="term" value="F:metal ion binding"/>
    <property type="evidence" value="ECO:0007669"/>
    <property type="project" value="UniProtKB-KW"/>
</dbReference>
<dbReference type="PANTHER" id="PTHR33337">
    <property type="entry name" value="GFA DOMAIN-CONTAINING PROTEIN"/>
    <property type="match status" value="1"/>
</dbReference>
<dbReference type="InterPro" id="IPR006913">
    <property type="entry name" value="CENP-V/GFA"/>
</dbReference>
<name>A0AA40AQF4_9PEZI</name>
<keyword evidence="7" id="KW-1185">Reference proteome</keyword>